<gene>
    <name evidence="1" type="ORF">OIU84_018133</name>
</gene>
<proteinExistence type="predicted"/>
<comment type="caution">
    <text evidence="1">The sequence shown here is derived from an EMBL/GenBank/DDBJ whole genome shotgun (WGS) entry which is preliminary data.</text>
</comment>
<organism evidence="1 2">
    <name type="scientific">Salix udensis</name>
    <dbReference type="NCBI Taxonomy" id="889485"/>
    <lineage>
        <taxon>Eukaryota</taxon>
        <taxon>Viridiplantae</taxon>
        <taxon>Streptophyta</taxon>
        <taxon>Embryophyta</taxon>
        <taxon>Tracheophyta</taxon>
        <taxon>Spermatophyta</taxon>
        <taxon>Magnoliopsida</taxon>
        <taxon>eudicotyledons</taxon>
        <taxon>Gunneridae</taxon>
        <taxon>Pentapetalae</taxon>
        <taxon>rosids</taxon>
        <taxon>fabids</taxon>
        <taxon>Malpighiales</taxon>
        <taxon>Salicaceae</taxon>
        <taxon>Saliceae</taxon>
        <taxon>Salix</taxon>
    </lineage>
</organism>
<sequence>MAKPQHLTRKQTSRTLIMAKLSKSHESQYFTEDFDSTCSTPYVSAPSSPGRPGSGPVNGGFFYSCPASPMHFAITSSAAERRSFASSPDKSVPIGYEFEFSAKIWVDWVGSNRIHELS</sequence>
<keyword evidence="2" id="KW-1185">Reference proteome</keyword>
<evidence type="ECO:0000313" key="1">
    <source>
        <dbReference type="EMBL" id="KAJ6434560.1"/>
    </source>
</evidence>
<protein>
    <submittedName>
        <fullName evidence="1">Uncharacterized protein</fullName>
    </submittedName>
</protein>
<dbReference type="Proteomes" id="UP001162972">
    <property type="component" value="Chromosome 13"/>
</dbReference>
<accession>A0AAD6PMK2</accession>
<dbReference type="AlphaFoldDB" id="A0AAD6PMK2"/>
<name>A0AAD6PMK2_9ROSI</name>
<dbReference type="EMBL" id="JAPFFJ010000002">
    <property type="protein sequence ID" value="KAJ6434560.1"/>
    <property type="molecule type" value="Genomic_DNA"/>
</dbReference>
<reference evidence="1 2" key="1">
    <citation type="journal article" date="2023" name="Int. J. Mol. Sci.">
        <title>De Novo Assembly and Annotation of 11 Diverse Shrub Willow (Salix) Genomes Reveals Novel Gene Organization in Sex-Linked Regions.</title>
        <authorList>
            <person name="Hyden B."/>
            <person name="Feng K."/>
            <person name="Yates T.B."/>
            <person name="Jawdy S."/>
            <person name="Cereghino C."/>
            <person name="Smart L.B."/>
            <person name="Muchero W."/>
        </authorList>
    </citation>
    <scope>NUCLEOTIDE SEQUENCE [LARGE SCALE GENOMIC DNA]</scope>
    <source>
        <tissue evidence="1">Shoot tip</tissue>
    </source>
</reference>
<evidence type="ECO:0000313" key="2">
    <source>
        <dbReference type="Proteomes" id="UP001162972"/>
    </source>
</evidence>